<gene>
    <name evidence="4" type="ORF">KK137_09770</name>
</gene>
<protein>
    <submittedName>
        <fullName evidence="4">FecR domain-containing protein</fullName>
    </submittedName>
</protein>
<comment type="caution">
    <text evidence="4">The sequence shown here is derived from an EMBL/GenBank/DDBJ whole genome shotgun (WGS) entry which is preliminary data.</text>
</comment>
<reference evidence="4 5" key="1">
    <citation type="submission" date="2021-05" db="EMBL/GenBank/DDBJ databases">
        <title>Croceibacterium sp. LX-88 genome sequence.</title>
        <authorList>
            <person name="Luo X."/>
        </authorList>
    </citation>
    <scope>NUCLEOTIDE SEQUENCE [LARGE SCALE GENOMIC DNA]</scope>
    <source>
        <strain evidence="4 5">LX-88</strain>
    </source>
</reference>
<feature type="domain" description="FecR protein" evidence="2">
    <location>
        <begin position="126"/>
        <end position="213"/>
    </location>
</feature>
<name>A0ABS5W699_9SPHN</name>
<proteinExistence type="predicted"/>
<organism evidence="4 5">
    <name type="scientific">Croceibacterium selenioxidans</name>
    <dbReference type="NCBI Taxonomy" id="2838833"/>
    <lineage>
        <taxon>Bacteria</taxon>
        <taxon>Pseudomonadati</taxon>
        <taxon>Pseudomonadota</taxon>
        <taxon>Alphaproteobacteria</taxon>
        <taxon>Sphingomonadales</taxon>
        <taxon>Erythrobacteraceae</taxon>
        <taxon>Croceibacterium</taxon>
    </lineage>
</organism>
<dbReference type="InterPro" id="IPR012373">
    <property type="entry name" value="Ferrdict_sens_TM"/>
</dbReference>
<dbReference type="Proteomes" id="UP000811255">
    <property type="component" value="Unassembled WGS sequence"/>
</dbReference>
<dbReference type="PIRSF" id="PIRSF018266">
    <property type="entry name" value="FecR"/>
    <property type="match status" value="1"/>
</dbReference>
<evidence type="ECO:0000259" key="2">
    <source>
        <dbReference type="Pfam" id="PF04773"/>
    </source>
</evidence>
<feature type="transmembrane region" description="Helical" evidence="1">
    <location>
        <begin position="93"/>
        <end position="112"/>
    </location>
</feature>
<dbReference type="Pfam" id="PF16220">
    <property type="entry name" value="DUF4880"/>
    <property type="match status" value="1"/>
</dbReference>
<dbReference type="Pfam" id="PF04773">
    <property type="entry name" value="FecR"/>
    <property type="match status" value="1"/>
</dbReference>
<sequence>MLREALTLERLSAMAPDEAAAWFLAQRDEGLAAHEETILADWLAADQAHGEAYRRAERAWEAFAGAEDNEVVAAMRTHALSAKAPSRRPTPQMAMAAAVLMAVVLGVVLLFGRMTTPQAEVVRYDTEREVRDIRLPDGSLMTLDAQSEALASFSDQERSLELRRGRALFAVEKDRSRPFVVSAGARRVVALGTQFEVDLLPAGLTVTLFEGRVAIEPKSGKALATLSPGEQYLETNGSSVVRKLAGDDLEPAAWRNGLLNFDDRSLEEAVAEVNRYAREPIVIRDPKVGAMRISGQFKAGDAERFARTVAEVYPLQVVRQAGQLELVTSD</sequence>
<dbReference type="EMBL" id="JAHFVK010000002">
    <property type="protein sequence ID" value="MBT2134622.1"/>
    <property type="molecule type" value="Genomic_DNA"/>
</dbReference>
<dbReference type="PANTHER" id="PTHR30273">
    <property type="entry name" value="PERIPLASMIC SIGNAL SENSOR AND SIGMA FACTOR ACTIVATOR FECR-RELATED"/>
    <property type="match status" value="1"/>
</dbReference>
<evidence type="ECO:0000313" key="5">
    <source>
        <dbReference type="Proteomes" id="UP000811255"/>
    </source>
</evidence>
<accession>A0ABS5W699</accession>
<keyword evidence="1" id="KW-0812">Transmembrane</keyword>
<dbReference type="Gene3D" id="3.55.50.30">
    <property type="match status" value="1"/>
</dbReference>
<dbReference type="PANTHER" id="PTHR30273:SF2">
    <property type="entry name" value="PROTEIN FECR"/>
    <property type="match status" value="1"/>
</dbReference>
<keyword evidence="1" id="KW-1133">Transmembrane helix</keyword>
<keyword evidence="5" id="KW-1185">Reference proteome</keyword>
<dbReference type="InterPro" id="IPR032623">
    <property type="entry name" value="FecR_N"/>
</dbReference>
<dbReference type="Gene3D" id="2.60.120.1440">
    <property type="match status" value="1"/>
</dbReference>
<evidence type="ECO:0000256" key="1">
    <source>
        <dbReference type="SAM" id="Phobius"/>
    </source>
</evidence>
<evidence type="ECO:0000259" key="3">
    <source>
        <dbReference type="Pfam" id="PF16220"/>
    </source>
</evidence>
<dbReference type="RefSeq" id="WP_214536256.1">
    <property type="nucleotide sequence ID" value="NZ_JAHFVK010000002.1"/>
</dbReference>
<dbReference type="InterPro" id="IPR006860">
    <property type="entry name" value="FecR"/>
</dbReference>
<feature type="domain" description="FecR N-terminal" evidence="3">
    <location>
        <begin position="17"/>
        <end position="58"/>
    </location>
</feature>
<keyword evidence="1" id="KW-0472">Membrane</keyword>
<evidence type="ECO:0000313" key="4">
    <source>
        <dbReference type="EMBL" id="MBT2134622.1"/>
    </source>
</evidence>